<evidence type="ECO:0000259" key="1">
    <source>
        <dbReference type="Pfam" id="PF13234"/>
    </source>
</evidence>
<dbReference type="Proteomes" id="UP001444071">
    <property type="component" value="Unassembled WGS sequence"/>
</dbReference>
<feature type="domain" description="Exosome RNA helicase MTR4-like beta-barrel" evidence="1">
    <location>
        <begin position="9"/>
        <end position="181"/>
    </location>
</feature>
<evidence type="ECO:0000313" key="2">
    <source>
        <dbReference type="EMBL" id="MEQ2261817.1"/>
    </source>
</evidence>
<feature type="non-terminal residue" evidence="2">
    <location>
        <position position="195"/>
    </location>
</feature>
<protein>
    <recommendedName>
        <fullName evidence="1">Exosome RNA helicase MTR4-like beta-barrel domain-containing protein</fullName>
    </recommendedName>
</protein>
<dbReference type="EMBL" id="JAHRIM010015359">
    <property type="protein sequence ID" value="MEQ2261817.1"/>
    <property type="molecule type" value="Genomic_DNA"/>
</dbReference>
<accession>A0ABV0VZX4</accession>
<evidence type="ECO:0000313" key="3">
    <source>
        <dbReference type="Proteomes" id="UP001444071"/>
    </source>
</evidence>
<keyword evidence="3" id="KW-1185">Reference proteome</keyword>
<dbReference type="Gene3D" id="1.20.1500.20">
    <property type="match status" value="1"/>
</dbReference>
<reference evidence="2 3" key="1">
    <citation type="submission" date="2021-06" db="EMBL/GenBank/DDBJ databases">
        <authorList>
            <person name="Palmer J.M."/>
        </authorList>
    </citation>
    <scope>NUCLEOTIDE SEQUENCE [LARGE SCALE GENOMIC DNA]</scope>
    <source>
        <strain evidence="2 3">XR_2019</strain>
        <tissue evidence="2">Muscle</tissue>
    </source>
</reference>
<comment type="caution">
    <text evidence="2">The sequence shown here is derived from an EMBL/GenBank/DDBJ whole genome shotgun (WGS) entry which is preliminary data.</text>
</comment>
<dbReference type="InterPro" id="IPR025696">
    <property type="entry name" value="Beta-barrel_MTR4"/>
</dbReference>
<proteinExistence type="predicted"/>
<gene>
    <name evidence="2" type="ORF">XENORESO_016259</name>
</gene>
<dbReference type="Pfam" id="PF13234">
    <property type="entry name" value="MTR4_beta-barrel"/>
    <property type="match status" value="1"/>
</dbReference>
<organism evidence="2 3">
    <name type="scientific">Xenotaenia resolanae</name>
    <dbReference type="NCBI Taxonomy" id="208358"/>
    <lineage>
        <taxon>Eukaryota</taxon>
        <taxon>Metazoa</taxon>
        <taxon>Chordata</taxon>
        <taxon>Craniata</taxon>
        <taxon>Vertebrata</taxon>
        <taxon>Euteleostomi</taxon>
        <taxon>Actinopterygii</taxon>
        <taxon>Neopterygii</taxon>
        <taxon>Teleostei</taxon>
        <taxon>Neoteleostei</taxon>
        <taxon>Acanthomorphata</taxon>
        <taxon>Ovalentaria</taxon>
        <taxon>Atherinomorphae</taxon>
        <taxon>Cyprinodontiformes</taxon>
        <taxon>Goodeidae</taxon>
        <taxon>Xenotaenia</taxon>
    </lineage>
</organism>
<sequence length="195" mass="22100">VSNDAVNRTFTVLIICEKGNEEVDQKGEDSTALPHLYNTALFIPEGPCSHTVQKLKLQEISAITVKTLKVIPERIIDNYNKRLQPRFRDDPPGQAISTATQELLRLAEANPGGMATLDPVNDLQLKSMDVVEGSMRLRVLQDSLRDFNCIHSPTFAEQFARIKERMSVQEELDRLLFLVSDQSLTLLPEYHQRIK</sequence>
<feature type="non-terminal residue" evidence="2">
    <location>
        <position position="1"/>
    </location>
</feature>
<name>A0ABV0VZX4_9TELE</name>